<organism evidence="2 3">
    <name type="scientific">Tahibacter aquaticus</name>
    <dbReference type="NCBI Taxonomy" id="520092"/>
    <lineage>
        <taxon>Bacteria</taxon>
        <taxon>Pseudomonadati</taxon>
        <taxon>Pseudomonadota</taxon>
        <taxon>Gammaproteobacteria</taxon>
        <taxon>Lysobacterales</taxon>
        <taxon>Rhodanobacteraceae</taxon>
        <taxon>Tahibacter</taxon>
    </lineage>
</organism>
<dbReference type="EMBL" id="SNZH01000013">
    <property type="protein sequence ID" value="TDR40465.1"/>
    <property type="molecule type" value="Genomic_DNA"/>
</dbReference>
<dbReference type="Pfam" id="PF20101">
    <property type="entry name" value="DUF6491"/>
    <property type="match status" value="1"/>
</dbReference>
<protein>
    <submittedName>
        <fullName evidence="2">Uncharacterized protein</fullName>
    </submittedName>
</protein>
<proteinExistence type="predicted"/>
<evidence type="ECO:0000256" key="1">
    <source>
        <dbReference type="SAM" id="SignalP"/>
    </source>
</evidence>
<dbReference type="AlphaFoldDB" id="A0A4R6YR62"/>
<gene>
    <name evidence="2" type="ORF">DFR29_113166</name>
</gene>
<sequence>MSIRSCMTRTLLLLALATALPAQALSEREAARLAEFERFAGAPVESMPFWRLQSYEALGTEAVVVWTAINTAWLIKVLPPCTDLPWAKAVGLSSTLHKVNARFDHVIAGGDRCNIASIQPVDYKAMRAERKAASAERAAGKNTDKSK</sequence>
<keyword evidence="3" id="KW-1185">Reference proteome</keyword>
<name>A0A4R6YR62_9GAMM</name>
<feature type="chain" id="PRO_5020518944" evidence="1">
    <location>
        <begin position="25"/>
        <end position="147"/>
    </location>
</feature>
<feature type="signal peptide" evidence="1">
    <location>
        <begin position="1"/>
        <end position="24"/>
    </location>
</feature>
<reference evidence="2 3" key="1">
    <citation type="submission" date="2019-03" db="EMBL/GenBank/DDBJ databases">
        <title>Genomic Encyclopedia of Type Strains, Phase IV (KMG-IV): sequencing the most valuable type-strain genomes for metagenomic binning, comparative biology and taxonomic classification.</title>
        <authorList>
            <person name="Goeker M."/>
        </authorList>
    </citation>
    <scope>NUCLEOTIDE SEQUENCE [LARGE SCALE GENOMIC DNA]</scope>
    <source>
        <strain evidence="2 3">DSM 21667</strain>
    </source>
</reference>
<dbReference type="OrthoDB" id="6047015at2"/>
<comment type="caution">
    <text evidence="2">The sequence shown here is derived from an EMBL/GenBank/DDBJ whole genome shotgun (WGS) entry which is preliminary data.</text>
</comment>
<dbReference type="InterPro" id="IPR045500">
    <property type="entry name" value="DUF6491"/>
</dbReference>
<evidence type="ECO:0000313" key="3">
    <source>
        <dbReference type="Proteomes" id="UP000295293"/>
    </source>
</evidence>
<keyword evidence="1" id="KW-0732">Signal</keyword>
<dbReference type="Proteomes" id="UP000295293">
    <property type="component" value="Unassembled WGS sequence"/>
</dbReference>
<dbReference type="RefSeq" id="WP_133820413.1">
    <property type="nucleotide sequence ID" value="NZ_SNZH01000013.1"/>
</dbReference>
<evidence type="ECO:0000313" key="2">
    <source>
        <dbReference type="EMBL" id="TDR40465.1"/>
    </source>
</evidence>
<accession>A0A4R6YR62</accession>